<keyword evidence="6" id="KW-1133">Transmembrane helix</keyword>
<evidence type="ECO:0000256" key="3">
    <source>
        <dbReference type="ARBA" id="ARBA00023002"/>
    </source>
</evidence>
<protein>
    <submittedName>
        <fullName evidence="8">DsbA family protein</fullName>
    </submittedName>
</protein>
<dbReference type="PROSITE" id="PS51352">
    <property type="entry name" value="THIOREDOXIN_2"/>
    <property type="match status" value="1"/>
</dbReference>
<keyword evidence="4" id="KW-1015">Disulfide bond</keyword>
<keyword evidence="3" id="KW-0560">Oxidoreductase</keyword>
<evidence type="ECO:0000313" key="9">
    <source>
        <dbReference type="Proteomes" id="UP001205965"/>
    </source>
</evidence>
<name>A0ABT2FSY2_9CORY</name>
<keyword evidence="5" id="KW-0676">Redox-active center</keyword>
<evidence type="ECO:0000256" key="5">
    <source>
        <dbReference type="ARBA" id="ARBA00023284"/>
    </source>
</evidence>
<dbReference type="PANTHER" id="PTHR13887:SF14">
    <property type="entry name" value="DISULFIDE BOND FORMATION PROTEIN D"/>
    <property type="match status" value="1"/>
</dbReference>
<comment type="caution">
    <text evidence="8">The sequence shown here is derived from an EMBL/GenBank/DDBJ whole genome shotgun (WGS) entry which is preliminary data.</text>
</comment>
<proteinExistence type="inferred from homology"/>
<dbReference type="Pfam" id="PF21575">
    <property type="entry name" value="DsbA_N"/>
    <property type="match status" value="1"/>
</dbReference>
<evidence type="ECO:0000259" key="7">
    <source>
        <dbReference type="PROSITE" id="PS51352"/>
    </source>
</evidence>
<dbReference type="PANTHER" id="PTHR13887">
    <property type="entry name" value="GLUTATHIONE S-TRANSFERASE KAPPA"/>
    <property type="match status" value="1"/>
</dbReference>
<dbReference type="InterPro" id="IPR049564">
    <property type="entry name" value="DsbA-like_N"/>
</dbReference>
<feature type="transmembrane region" description="Helical" evidence="6">
    <location>
        <begin position="12"/>
        <end position="31"/>
    </location>
</feature>
<dbReference type="InterPro" id="IPR036249">
    <property type="entry name" value="Thioredoxin-like_sf"/>
</dbReference>
<reference evidence="8 9" key="1">
    <citation type="submission" date="2022-08" db="EMBL/GenBank/DDBJ databases">
        <title>YIM 101645 draft genome.</title>
        <authorList>
            <person name="Chen X."/>
        </authorList>
    </citation>
    <scope>NUCLEOTIDE SEQUENCE [LARGE SCALE GENOMIC DNA]</scope>
    <source>
        <strain evidence="8 9">YIM 101645</strain>
    </source>
</reference>
<dbReference type="SUPFAM" id="SSF52833">
    <property type="entry name" value="Thioredoxin-like"/>
    <property type="match status" value="1"/>
</dbReference>
<gene>
    <name evidence="8" type="ORF">NYP18_01535</name>
</gene>
<feature type="domain" description="Thioredoxin" evidence="7">
    <location>
        <begin position="34"/>
        <end position="268"/>
    </location>
</feature>
<dbReference type="Proteomes" id="UP001205965">
    <property type="component" value="Unassembled WGS sequence"/>
</dbReference>
<comment type="similarity">
    <text evidence="1">Belongs to the thioredoxin family. DsbA subfamily.</text>
</comment>
<dbReference type="InterPro" id="IPR013766">
    <property type="entry name" value="Thioredoxin_domain"/>
</dbReference>
<dbReference type="Pfam" id="PF13462">
    <property type="entry name" value="Thioredoxin_4"/>
    <property type="match status" value="1"/>
</dbReference>
<evidence type="ECO:0000256" key="6">
    <source>
        <dbReference type="SAM" id="Phobius"/>
    </source>
</evidence>
<dbReference type="RefSeq" id="WP_259426360.1">
    <property type="nucleotide sequence ID" value="NZ_JANWTC010000001.1"/>
</dbReference>
<sequence>MTAPRLRVPTLAWVLLAFILVLVFLVGYLLGQRSVVTTAAPEVAAAATELAEVTPGTRTEGPVPGPDGRFDATISGPGSEITSAGDILKVHRRDPADPFAVGALDAPVVISEFSDFECPFCARFANTTGKLLLSDYVDRGLVRLEWNDLPVNGPAAEDAARAGRAAAAQGKFREYKTALYTATRGIQGHPGHDTDDFVRFAEQAGVPDLERFRADATDGTFDEAVAAAKDYGAGIGVNGTPSFFIGEQFISGAQPTEVFEELITEELAKVARGDVEVPELR</sequence>
<dbReference type="EMBL" id="JANWTC010000001">
    <property type="protein sequence ID" value="MCS5478330.1"/>
    <property type="molecule type" value="Genomic_DNA"/>
</dbReference>
<keyword evidence="9" id="KW-1185">Reference proteome</keyword>
<evidence type="ECO:0000313" key="8">
    <source>
        <dbReference type="EMBL" id="MCS5478330.1"/>
    </source>
</evidence>
<organism evidence="8 9">
    <name type="scientific">Corynebacterium lemuris</name>
    <dbReference type="NCBI Taxonomy" id="1859292"/>
    <lineage>
        <taxon>Bacteria</taxon>
        <taxon>Bacillati</taxon>
        <taxon>Actinomycetota</taxon>
        <taxon>Actinomycetes</taxon>
        <taxon>Mycobacteriales</taxon>
        <taxon>Corynebacteriaceae</taxon>
        <taxon>Corynebacterium</taxon>
    </lineage>
</organism>
<dbReference type="InterPro" id="IPR012336">
    <property type="entry name" value="Thioredoxin-like_fold"/>
</dbReference>
<evidence type="ECO:0000256" key="2">
    <source>
        <dbReference type="ARBA" id="ARBA00022729"/>
    </source>
</evidence>
<keyword evidence="2" id="KW-0732">Signal</keyword>
<evidence type="ECO:0000256" key="4">
    <source>
        <dbReference type="ARBA" id="ARBA00023157"/>
    </source>
</evidence>
<keyword evidence="6" id="KW-0812">Transmembrane</keyword>
<keyword evidence="6" id="KW-0472">Membrane</keyword>
<dbReference type="Gene3D" id="3.40.30.10">
    <property type="entry name" value="Glutaredoxin"/>
    <property type="match status" value="1"/>
</dbReference>
<accession>A0ABT2FSY2</accession>
<evidence type="ECO:0000256" key="1">
    <source>
        <dbReference type="ARBA" id="ARBA00005791"/>
    </source>
</evidence>